<dbReference type="Gene3D" id="1.25.40.10">
    <property type="entry name" value="Tetratricopeptide repeat domain"/>
    <property type="match status" value="1"/>
</dbReference>
<dbReference type="Pfam" id="PF00515">
    <property type="entry name" value="TPR_1"/>
    <property type="match status" value="1"/>
</dbReference>
<keyword evidence="11" id="KW-1185">Reference proteome</keyword>
<feature type="domain" description="PPIase FKBP-type" evidence="9">
    <location>
        <begin position="46"/>
        <end position="133"/>
    </location>
</feature>
<evidence type="ECO:0000256" key="2">
    <source>
        <dbReference type="ARBA" id="ARBA00006577"/>
    </source>
</evidence>
<comment type="caution">
    <text evidence="10">The sequence shown here is derived from an EMBL/GenBank/DDBJ whole genome shotgun (WGS) entry which is preliminary data.</text>
</comment>
<dbReference type="SUPFAM" id="SSF54534">
    <property type="entry name" value="FKBP-like"/>
    <property type="match status" value="1"/>
</dbReference>
<evidence type="ECO:0000256" key="5">
    <source>
        <dbReference type="PROSITE-ProRule" id="PRU00277"/>
    </source>
</evidence>
<dbReference type="GO" id="GO:0003755">
    <property type="term" value="F:peptidyl-prolyl cis-trans isomerase activity"/>
    <property type="evidence" value="ECO:0007669"/>
    <property type="project" value="UniProtKB-UniRule"/>
</dbReference>
<feature type="repeat" description="TPR" evidence="6">
    <location>
        <begin position="213"/>
        <end position="246"/>
    </location>
</feature>
<dbReference type="PROSITE" id="PS50005">
    <property type="entry name" value="TPR"/>
    <property type="match status" value="1"/>
</dbReference>
<dbReference type="InterPro" id="IPR019734">
    <property type="entry name" value="TPR_rpt"/>
</dbReference>
<dbReference type="InterPro" id="IPR001179">
    <property type="entry name" value="PPIase_FKBP_dom"/>
</dbReference>
<organism evidence="10 11">
    <name type="scientific">Roseivirga echinicomitans</name>
    <dbReference type="NCBI Taxonomy" id="296218"/>
    <lineage>
        <taxon>Bacteria</taxon>
        <taxon>Pseudomonadati</taxon>
        <taxon>Bacteroidota</taxon>
        <taxon>Cytophagia</taxon>
        <taxon>Cytophagales</taxon>
        <taxon>Roseivirgaceae</taxon>
        <taxon>Roseivirga</taxon>
    </lineage>
</organism>
<keyword evidence="6" id="KW-0802">TPR repeat</keyword>
<evidence type="ECO:0000256" key="8">
    <source>
        <dbReference type="SAM" id="SignalP"/>
    </source>
</evidence>
<dbReference type="SMART" id="SM00028">
    <property type="entry name" value="TPR"/>
    <property type="match status" value="1"/>
</dbReference>
<name>A0A150XU29_9BACT</name>
<dbReference type="InterPro" id="IPR046357">
    <property type="entry name" value="PPIase_dom_sf"/>
</dbReference>
<keyword evidence="4 5" id="KW-0413">Isomerase</keyword>
<evidence type="ECO:0000256" key="4">
    <source>
        <dbReference type="ARBA" id="ARBA00023235"/>
    </source>
</evidence>
<feature type="signal peptide" evidence="8">
    <location>
        <begin position="1"/>
        <end position="18"/>
    </location>
</feature>
<dbReference type="Gene3D" id="3.10.50.40">
    <property type="match status" value="1"/>
</dbReference>
<sequence length="258" mass="29100">MKIFCFLLILFSTHIVFSQTNDTITTKTGLKYFLTKQGNGKAIDSGLVVVQHYTVWLSNGEKLQSSRDKNTPAGSVYPSDKIIKGANEAISLMKVGDRGKFIMPYYLAYGEKGNSLVPPKETLIFDIEVLETKKSSISKELLDVLYDDSFKVDSIPKTHEAIEKYKSLKRDGFTDLYIGPNDIYIIGFGLLEKFPKDALELFKFWVEENPKSSDAYLHLGNAFNYSGEQKLAIENFKKSLELNPDNLVALEQLKKLGN</sequence>
<dbReference type="PROSITE" id="PS50293">
    <property type="entry name" value="TPR_REGION"/>
    <property type="match status" value="1"/>
</dbReference>
<evidence type="ECO:0000313" key="11">
    <source>
        <dbReference type="Proteomes" id="UP000075615"/>
    </source>
</evidence>
<dbReference type="InterPro" id="IPR011990">
    <property type="entry name" value="TPR-like_helical_dom_sf"/>
</dbReference>
<dbReference type="SUPFAM" id="SSF48452">
    <property type="entry name" value="TPR-like"/>
    <property type="match status" value="1"/>
</dbReference>
<dbReference type="STRING" id="296218.AWN68_15505"/>
<comment type="catalytic activity">
    <reaction evidence="1 5 7">
        <text>[protein]-peptidylproline (omega=180) = [protein]-peptidylproline (omega=0)</text>
        <dbReference type="Rhea" id="RHEA:16237"/>
        <dbReference type="Rhea" id="RHEA-COMP:10747"/>
        <dbReference type="Rhea" id="RHEA-COMP:10748"/>
        <dbReference type="ChEBI" id="CHEBI:83833"/>
        <dbReference type="ChEBI" id="CHEBI:83834"/>
        <dbReference type="EC" id="5.2.1.8"/>
    </reaction>
</comment>
<keyword evidence="8" id="KW-0732">Signal</keyword>
<dbReference type="Pfam" id="PF00254">
    <property type="entry name" value="FKBP_C"/>
    <property type="match status" value="1"/>
</dbReference>
<evidence type="ECO:0000313" key="10">
    <source>
        <dbReference type="EMBL" id="KYG82247.1"/>
    </source>
</evidence>
<dbReference type="AlphaFoldDB" id="A0A150XU29"/>
<dbReference type="PANTHER" id="PTHR43811">
    <property type="entry name" value="FKBP-TYPE PEPTIDYL-PROLYL CIS-TRANS ISOMERASE FKPA"/>
    <property type="match status" value="1"/>
</dbReference>
<dbReference type="PANTHER" id="PTHR43811:SF19">
    <property type="entry name" value="39 KDA FK506-BINDING NUCLEAR PROTEIN"/>
    <property type="match status" value="1"/>
</dbReference>
<evidence type="ECO:0000256" key="1">
    <source>
        <dbReference type="ARBA" id="ARBA00000971"/>
    </source>
</evidence>
<evidence type="ECO:0000256" key="6">
    <source>
        <dbReference type="PROSITE-ProRule" id="PRU00339"/>
    </source>
</evidence>
<reference evidence="10 11" key="1">
    <citation type="submission" date="2016-01" db="EMBL/GenBank/DDBJ databases">
        <title>Genome sequencing of Roseivirga echinicomitans KMM 6058.</title>
        <authorList>
            <person name="Selvaratnam C."/>
            <person name="Thevarajoo S."/>
            <person name="Goh K.M."/>
            <person name="Ee R."/>
            <person name="Chan K.-G."/>
            <person name="Chong C.S."/>
        </authorList>
    </citation>
    <scope>NUCLEOTIDE SEQUENCE [LARGE SCALE GENOMIC DNA]</scope>
    <source>
        <strain evidence="10 11">KMM 6058</strain>
    </source>
</reference>
<protein>
    <recommendedName>
        <fullName evidence="7">Peptidyl-prolyl cis-trans isomerase</fullName>
        <ecNumber evidence="7">5.2.1.8</ecNumber>
    </recommendedName>
</protein>
<comment type="similarity">
    <text evidence="2 7">Belongs to the FKBP-type PPIase family.</text>
</comment>
<evidence type="ECO:0000259" key="9">
    <source>
        <dbReference type="PROSITE" id="PS50059"/>
    </source>
</evidence>
<dbReference type="EC" id="5.2.1.8" evidence="7"/>
<feature type="chain" id="PRO_5007575153" description="Peptidyl-prolyl cis-trans isomerase" evidence="8">
    <location>
        <begin position="19"/>
        <end position="258"/>
    </location>
</feature>
<evidence type="ECO:0000256" key="7">
    <source>
        <dbReference type="RuleBase" id="RU003915"/>
    </source>
</evidence>
<accession>A0A150XU29</accession>
<evidence type="ECO:0000256" key="3">
    <source>
        <dbReference type="ARBA" id="ARBA00023110"/>
    </source>
</evidence>
<dbReference type="Proteomes" id="UP000075615">
    <property type="component" value="Unassembled WGS sequence"/>
</dbReference>
<gene>
    <name evidence="10" type="ORF">AWN68_15505</name>
</gene>
<dbReference type="PROSITE" id="PS50059">
    <property type="entry name" value="FKBP_PPIASE"/>
    <property type="match status" value="1"/>
</dbReference>
<dbReference type="EMBL" id="LRDB01000004">
    <property type="protein sequence ID" value="KYG82247.1"/>
    <property type="molecule type" value="Genomic_DNA"/>
</dbReference>
<keyword evidence="3 5" id="KW-0697">Rotamase</keyword>
<proteinExistence type="inferred from homology"/>